<keyword evidence="2" id="KW-1185">Reference proteome</keyword>
<proteinExistence type="predicted"/>
<evidence type="ECO:0000313" key="2">
    <source>
        <dbReference type="Proteomes" id="UP000829196"/>
    </source>
</evidence>
<dbReference type="EMBL" id="JAGYWB010000011">
    <property type="protein sequence ID" value="KAI0504392.1"/>
    <property type="molecule type" value="Genomic_DNA"/>
</dbReference>
<dbReference type="Proteomes" id="UP000829196">
    <property type="component" value="Unassembled WGS sequence"/>
</dbReference>
<comment type="caution">
    <text evidence="1">The sequence shown here is derived from an EMBL/GenBank/DDBJ whole genome shotgun (WGS) entry which is preliminary data.</text>
</comment>
<gene>
    <name evidence="1" type="ORF">KFK09_015344</name>
</gene>
<sequence length="81" mass="8465">MLLHTFAAAAAAVAVCDVSAYAATIACCRAAASVAKLLLPLSVAGTRVFYFPVTLFFFSCQQGEAVRTLIALAMATDTLEF</sequence>
<protein>
    <submittedName>
        <fullName evidence="1">Uncharacterized protein</fullName>
    </submittedName>
</protein>
<accession>A0A8T3B5Q8</accession>
<reference evidence="1" key="1">
    <citation type="journal article" date="2022" name="Front. Genet.">
        <title>Chromosome-Scale Assembly of the Dendrobium nobile Genome Provides Insights Into the Molecular Mechanism of the Biosynthesis of the Medicinal Active Ingredient of Dendrobium.</title>
        <authorList>
            <person name="Xu Q."/>
            <person name="Niu S.-C."/>
            <person name="Li K.-L."/>
            <person name="Zheng P.-J."/>
            <person name="Zhang X.-J."/>
            <person name="Jia Y."/>
            <person name="Liu Y."/>
            <person name="Niu Y.-X."/>
            <person name="Yu L.-H."/>
            <person name="Chen D.-F."/>
            <person name="Zhang G.-Q."/>
        </authorList>
    </citation>
    <scope>NUCLEOTIDE SEQUENCE</scope>
    <source>
        <tissue evidence="1">Leaf</tissue>
    </source>
</reference>
<evidence type="ECO:0000313" key="1">
    <source>
        <dbReference type="EMBL" id="KAI0504392.1"/>
    </source>
</evidence>
<dbReference type="AlphaFoldDB" id="A0A8T3B5Q8"/>
<name>A0A8T3B5Q8_DENNO</name>
<organism evidence="1 2">
    <name type="scientific">Dendrobium nobile</name>
    <name type="common">Orchid</name>
    <dbReference type="NCBI Taxonomy" id="94219"/>
    <lineage>
        <taxon>Eukaryota</taxon>
        <taxon>Viridiplantae</taxon>
        <taxon>Streptophyta</taxon>
        <taxon>Embryophyta</taxon>
        <taxon>Tracheophyta</taxon>
        <taxon>Spermatophyta</taxon>
        <taxon>Magnoliopsida</taxon>
        <taxon>Liliopsida</taxon>
        <taxon>Asparagales</taxon>
        <taxon>Orchidaceae</taxon>
        <taxon>Epidendroideae</taxon>
        <taxon>Malaxideae</taxon>
        <taxon>Dendrobiinae</taxon>
        <taxon>Dendrobium</taxon>
    </lineage>
</organism>